<feature type="non-terminal residue" evidence="1">
    <location>
        <position position="42"/>
    </location>
</feature>
<gene>
    <name evidence="1" type="ORF">PU560_00840</name>
</gene>
<keyword evidence="2" id="KW-1185">Reference proteome</keyword>
<comment type="caution">
    <text evidence="1">The sequence shown here is derived from an EMBL/GenBank/DDBJ whole genome shotgun (WGS) entry which is preliminary data.</text>
</comment>
<dbReference type="Proteomes" id="UP001165561">
    <property type="component" value="Unassembled WGS sequence"/>
</dbReference>
<proteinExistence type="predicted"/>
<evidence type="ECO:0000313" key="2">
    <source>
        <dbReference type="Proteomes" id="UP001165561"/>
    </source>
</evidence>
<evidence type="ECO:0000313" key="1">
    <source>
        <dbReference type="EMBL" id="MDD9205007.1"/>
    </source>
</evidence>
<protein>
    <submittedName>
        <fullName evidence="1">Coproporphyrinogen III oxidase</fullName>
    </submittedName>
</protein>
<accession>A0ABT5TSH9</accession>
<reference evidence="1" key="1">
    <citation type="submission" date="2023-02" db="EMBL/GenBank/DDBJ databases">
        <title>Georgenia sp.10Sc9-8, isolated from a soil sample collected from the Taklamakan desert.</title>
        <authorList>
            <person name="Liu S."/>
        </authorList>
    </citation>
    <scope>NUCLEOTIDE SEQUENCE</scope>
    <source>
        <strain evidence="1">10Sc9-8</strain>
    </source>
</reference>
<organism evidence="1 2">
    <name type="scientific">Georgenia halotolerans</name>
    <dbReference type="NCBI Taxonomy" id="3028317"/>
    <lineage>
        <taxon>Bacteria</taxon>
        <taxon>Bacillati</taxon>
        <taxon>Actinomycetota</taxon>
        <taxon>Actinomycetes</taxon>
        <taxon>Micrococcales</taxon>
        <taxon>Bogoriellaceae</taxon>
        <taxon>Georgenia</taxon>
    </lineage>
</organism>
<dbReference type="EMBL" id="JARACI010000179">
    <property type="protein sequence ID" value="MDD9205007.1"/>
    <property type="molecule type" value="Genomic_DNA"/>
</dbReference>
<name>A0ABT5TSH9_9MICO</name>
<sequence>MAPALPDGDVPPDDGALPVSAARDAAARTFGVYLHVPFCRVR</sequence>